<proteinExistence type="predicted"/>
<protein>
    <submittedName>
        <fullName evidence="2">Uncharacterized protein</fullName>
    </submittedName>
</protein>
<feature type="region of interest" description="Disordered" evidence="1">
    <location>
        <begin position="794"/>
        <end position="829"/>
    </location>
</feature>
<dbReference type="OrthoDB" id="61437at2759"/>
<name>A0A409V903_9AGAR</name>
<comment type="caution">
    <text evidence="2">The sequence shown here is derived from an EMBL/GenBank/DDBJ whole genome shotgun (WGS) entry which is preliminary data.</text>
</comment>
<evidence type="ECO:0000256" key="1">
    <source>
        <dbReference type="SAM" id="MobiDB-lite"/>
    </source>
</evidence>
<organism evidence="2 3">
    <name type="scientific">Panaeolus cyanescens</name>
    <dbReference type="NCBI Taxonomy" id="181874"/>
    <lineage>
        <taxon>Eukaryota</taxon>
        <taxon>Fungi</taxon>
        <taxon>Dikarya</taxon>
        <taxon>Basidiomycota</taxon>
        <taxon>Agaricomycotina</taxon>
        <taxon>Agaricomycetes</taxon>
        <taxon>Agaricomycetidae</taxon>
        <taxon>Agaricales</taxon>
        <taxon>Agaricineae</taxon>
        <taxon>Galeropsidaceae</taxon>
        <taxon>Panaeolus</taxon>
    </lineage>
</organism>
<evidence type="ECO:0000313" key="2">
    <source>
        <dbReference type="EMBL" id="PPQ63111.1"/>
    </source>
</evidence>
<dbReference type="InParanoid" id="A0A409V903"/>
<gene>
    <name evidence="2" type="ORF">CVT24_005822</name>
</gene>
<dbReference type="AlphaFoldDB" id="A0A409V903"/>
<dbReference type="EMBL" id="NHTK01006131">
    <property type="protein sequence ID" value="PPQ63111.1"/>
    <property type="molecule type" value="Genomic_DNA"/>
</dbReference>
<dbReference type="CDD" id="cd21037">
    <property type="entry name" value="MLKL_NTD"/>
    <property type="match status" value="1"/>
</dbReference>
<accession>A0A409V903</accession>
<dbReference type="InterPro" id="IPR059179">
    <property type="entry name" value="MLKL-like_MCAfunc"/>
</dbReference>
<evidence type="ECO:0000313" key="3">
    <source>
        <dbReference type="Proteomes" id="UP000284842"/>
    </source>
</evidence>
<keyword evidence="3" id="KW-1185">Reference proteome</keyword>
<dbReference type="InterPro" id="IPR036537">
    <property type="entry name" value="Adaptor_Cbl_N_dom_sf"/>
</dbReference>
<dbReference type="STRING" id="181874.A0A409V903"/>
<reference evidence="2 3" key="1">
    <citation type="journal article" date="2018" name="Evol. Lett.">
        <title>Horizontal gene cluster transfer increased hallucinogenic mushroom diversity.</title>
        <authorList>
            <person name="Reynolds H.T."/>
            <person name="Vijayakumar V."/>
            <person name="Gluck-Thaler E."/>
            <person name="Korotkin H.B."/>
            <person name="Matheny P.B."/>
            <person name="Slot J.C."/>
        </authorList>
    </citation>
    <scope>NUCLEOTIDE SEQUENCE [LARGE SCALE GENOMIC DNA]</scope>
    <source>
        <strain evidence="2 3">2629</strain>
    </source>
</reference>
<dbReference type="GO" id="GO:0007166">
    <property type="term" value="P:cell surface receptor signaling pathway"/>
    <property type="evidence" value="ECO:0007669"/>
    <property type="project" value="InterPro"/>
</dbReference>
<sequence>MAGDNNVAVSSAIHVLDSLADVGKALPFVAPAFIILKVIIDIEQRAQEVDIKCSDLLERITFMVSHLPILEKMEIMPGTQKVIDRMVEAMKGAASLIAAYRKQSKIARRLSISNRDKFVQCADAVNNCCQDLLMSLQIYQTGQLEILTRAVPVDEEDIAAQTFVDEHGGSIDAFIHDRELVKEFADQQKFSMDDSVMDQLNANIAETVNQNHQRLEGIIKENVSSAVVDGLKSLVASLNAVESEQTFNCIQCDQPFTNSTNGPTSCSFHRADYDSWSRSFPCCSTNHPCQFQAHRAKHHCDYPYANFFPRARNVTGYTDTNEEWASVEDTNLETDESQKAFIGQLYRWKTRGARLEENTLLITVGRVWYKYPYYFNTFTAKELEDISKSVRVSRRTLIFRTTKEPEEFAMAEWILSVSGKITGVRLTAKTTTSSNPWIRICPIDISTCTKSGDILTPSEGGMRSYTPASPYVLPATVRMGPELSDQQTRPVRTNFKTRSSPSLRVILKAASDPPLEANPNLASTTVDYFIGTVSVFNNNAPGSNVPVTIAGISAAFRLIGDKTYAPVESCKLTDMSPSFPVTIDPRQACQLSFQVAVPRTKEDADQRITWWNRAFCARKQPVRIKVTLEDIEGEEASLVFEYVFKPFPLKKEDPEKHLGFFFFDNPDTSDRHVVEVEKPWSEGETVLRISSQDITVKRLVKAVYQALKTGKTEIDLEIGQEKNDGEWEWAAYALVDISCRRVYAFKIIVKEGNKVPVKRFGCLGYVLCPSYGEVVAQGKTRPISYATEKEKLPPIEPYQMPEYPQEDSVDDYKPPVPPKPSTPLLEIPPALGAAPNGTTTGGGMVMLPPEVTSRLASIDATLLRIAEALERLAPPRS</sequence>
<dbReference type="Proteomes" id="UP000284842">
    <property type="component" value="Unassembled WGS sequence"/>
</dbReference>
<dbReference type="Gene3D" id="1.20.930.20">
    <property type="entry name" value="Adaptor protein Cbl, N-terminal domain"/>
    <property type="match status" value="1"/>
</dbReference>